<comment type="caution">
    <text evidence="4">Lacks conserved residue(s) required for the propagation of feature annotation.</text>
</comment>
<keyword evidence="7" id="KW-1185">Reference proteome</keyword>
<dbReference type="Gene3D" id="3.10.250.10">
    <property type="entry name" value="SRCR-like domain"/>
    <property type="match status" value="1"/>
</dbReference>
<dbReference type="SMART" id="SM00202">
    <property type="entry name" value="SR"/>
    <property type="match status" value="1"/>
</dbReference>
<protein>
    <submittedName>
        <fullName evidence="6">SRCRM protein</fullName>
    </submittedName>
</protein>
<feature type="non-terminal residue" evidence="6">
    <location>
        <position position="1"/>
    </location>
</feature>
<dbReference type="EMBL" id="VZUG01032358">
    <property type="protein sequence ID" value="NXV95443.1"/>
    <property type="molecule type" value="Genomic_DNA"/>
</dbReference>
<dbReference type="GO" id="GO:0016020">
    <property type="term" value="C:membrane"/>
    <property type="evidence" value="ECO:0007669"/>
    <property type="project" value="InterPro"/>
</dbReference>
<dbReference type="Pfam" id="PF00530">
    <property type="entry name" value="SRCR"/>
    <property type="match status" value="1"/>
</dbReference>
<keyword evidence="1" id="KW-0732">Signal</keyword>
<dbReference type="AlphaFoldDB" id="A0A7L3Y4J0"/>
<evidence type="ECO:0000313" key="7">
    <source>
        <dbReference type="Proteomes" id="UP000535403"/>
    </source>
</evidence>
<evidence type="ECO:0000259" key="5">
    <source>
        <dbReference type="PROSITE" id="PS50287"/>
    </source>
</evidence>
<dbReference type="Proteomes" id="UP000535403">
    <property type="component" value="Unassembled WGS sequence"/>
</dbReference>
<keyword evidence="3 4" id="KW-1015">Disulfide bond</keyword>
<dbReference type="PRINTS" id="PR00258">
    <property type="entry name" value="SPERACTRCPTR"/>
</dbReference>
<evidence type="ECO:0000256" key="2">
    <source>
        <dbReference type="ARBA" id="ARBA00022737"/>
    </source>
</evidence>
<feature type="domain" description="SRCR" evidence="5">
    <location>
        <begin position="5"/>
        <end position="93"/>
    </location>
</feature>
<proteinExistence type="predicted"/>
<accession>A0A7L3Y4J0</accession>
<dbReference type="PROSITE" id="PS50287">
    <property type="entry name" value="SRCR_2"/>
    <property type="match status" value="1"/>
</dbReference>
<feature type="disulfide bond" evidence="4">
    <location>
        <begin position="71"/>
        <end position="81"/>
    </location>
</feature>
<organism evidence="6 7">
    <name type="scientific">Calonectris borealis</name>
    <name type="common">Cory's shearwater</name>
    <dbReference type="NCBI Taxonomy" id="1323832"/>
    <lineage>
        <taxon>Eukaryota</taxon>
        <taxon>Metazoa</taxon>
        <taxon>Chordata</taxon>
        <taxon>Craniata</taxon>
        <taxon>Vertebrata</taxon>
        <taxon>Euteleostomi</taxon>
        <taxon>Archelosauria</taxon>
        <taxon>Archosauria</taxon>
        <taxon>Dinosauria</taxon>
        <taxon>Saurischia</taxon>
        <taxon>Theropoda</taxon>
        <taxon>Coelurosauria</taxon>
        <taxon>Aves</taxon>
        <taxon>Neognathae</taxon>
        <taxon>Neoaves</taxon>
        <taxon>Aequornithes</taxon>
        <taxon>Procellariiformes</taxon>
        <taxon>Procellariidae</taxon>
        <taxon>Calonectris</taxon>
    </lineage>
</organism>
<keyword evidence="2" id="KW-0677">Repeat</keyword>
<evidence type="ECO:0000313" key="6">
    <source>
        <dbReference type="EMBL" id="NXV95443.1"/>
    </source>
</evidence>
<feature type="non-terminal residue" evidence="6">
    <location>
        <position position="93"/>
    </location>
</feature>
<sequence length="93" mass="9315">IAEPLRLVAGESRCDGRLEVAASPGAWARVPAGRWDARSASMACRRLGCGVPEKIYAVPGAGTTGLQALRCAGTAAHLAQCNVSGPAAAPTGS</sequence>
<comment type="caution">
    <text evidence="6">The sequence shown here is derived from an EMBL/GenBank/DDBJ whole genome shotgun (WGS) entry which is preliminary data.</text>
</comment>
<dbReference type="SUPFAM" id="SSF56487">
    <property type="entry name" value="SRCR-like"/>
    <property type="match status" value="1"/>
</dbReference>
<reference evidence="6 7" key="1">
    <citation type="submission" date="2019-09" db="EMBL/GenBank/DDBJ databases">
        <title>Bird 10,000 Genomes (B10K) Project - Family phase.</title>
        <authorList>
            <person name="Zhang G."/>
        </authorList>
    </citation>
    <scope>NUCLEOTIDE SEQUENCE [LARGE SCALE GENOMIC DNA]</scope>
    <source>
        <strain evidence="6">OUT-0025</strain>
        <tissue evidence="6">Blood</tissue>
    </source>
</reference>
<evidence type="ECO:0000256" key="3">
    <source>
        <dbReference type="ARBA" id="ARBA00023157"/>
    </source>
</evidence>
<name>A0A7L3Y4J0_9AVES</name>
<dbReference type="InterPro" id="IPR001190">
    <property type="entry name" value="SRCR"/>
</dbReference>
<dbReference type="PANTHER" id="PTHR19331:SF484">
    <property type="entry name" value="SRCR DOMAIN-CONTAINING PROTEIN"/>
    <property type="match status" value="1"/>
</dbReference>
<gene>
    <name evidence="6" type="primary">Srcrm_1</name>
    <name evidence="6" type="ORF">CALBOR_R15204</name>
</gene>
<dbReference type="PANTHER" id="PTHR19331">
    <property type="entry name" value="SCAVENGER RECEPTOR DOMAIN-CONTAINING"/>
    <property type="match status" value="1"/>
</dbReference>
<dbReference type="InterPro" id="IPR036772">
    <property type="entry name" value="SRCR-like_dom_sf"/>
</dbReference>
<evidence type="ECO:0000256" key="1">
    <source>
        <dbReference type="ARBA" id="ARBA00022729"/>
    </source>
</evidence>
<evidence type="ECO:0000256" key="4">
    <source>
        <dbReference type="PROSITE-ProRule" id="PRU00196"/>
    </source>
</evidence>